<dbReference type="Pfam" id="PF00078">
    <property type="entry name" value="RVT_1"/>
    <property type="match status" value="1"/>
</dbReference>
<dbReference type="EMBL" id="CP144749">
    <property type="protein sequence ID" value="WVZ76005.1"/>
    <property type="molecule type" value="Genomic_DNA"/>
</dbReference>
<evidence type="ECO:0000259" key="3">
    <source>
        <dbReference type="Pfam" id="PF03732"/>
    </source>
</evidence>
<dbReference type="Gene3D" id="3.10.10.10">
    <property type="entry name" value="HIV Type 1 Reverse Transcriptase, subunit A, domain 1"/>
    <property type="match status" value="1"/>
</dbReference>
<feature type="compositionally biased region" description="Polar residues" evidence="1">
    <location>
        <begin position="196"/>
        <end position="208"/>
    </location>
</feature>
<dbReference type="InterPro" id="IPR005162">
    <property type="entry name" value="Retrotrans_gag_dom"/>
</dbReference>
<reference evidence="4 5" key="1">
    <citation type="submission" date="2024-02" db="EMBL/GenBank/DDBJ databases">
        <title>High-quality chromosome-scale genome assembly of Pensacola bahiagrass (Paspalum notatum Flugge var. saurae).</title>
        <authorList>
            <person name="Vega J.M."/>
            <person name="Podio M."/>
            <person name="Orjuela J."/>
            <person name="Siena L.A."/>
            <person name="Pessino S.C."/>
            <person name="Combes M.C."/>
            <person name="Mariac C."/>
            <person name="Albertini E."/>
            <person name="Pupilli F."/>
            <person name="Ortiz J.P.A."/>
            <person name="Leblanc O."/>
        </authorList>
    </citation>
    <scope>NUCLEOTIDE SEQUENCE [LARGE SCALE GENOMIC DNA]</scope>
    <source>
        <strain evidence="4">R1</strain>
        <tissue evidence="4">Leaf</tissue>
    </source>
</reference>
<evidence type="ECO:0000313" key="5">
    <source>
        <dbReference type="Proteomes" id="UP001341281"/>
    </source>
</evidence>
<gene>
    <name evidence="4" type="ORF">U9M48_024012</name>
</gene>
<feature type="domain" description="Retrotransposon gag" evidence="3">
    <location>
        <begin position="4"/>
        <end position="52"/>
    </location>
</feature>
<name>A0AAQ3TM50_PASNO</name>
<dbReference type="Pfam" id="PF03732">
    <property type="entry name" value="Retrotrans_gag"/>
    <property type="match status" value="1"/>
</dbReference>
<sequence>MMMQKAAEFRNLKQGTMRVQEYVNLFIKMMRYAPDDTRTDEKKQYWFLQGLHPEIRVLLTAGVYRSLRHMINKAISVGKEVLDYDEGESSKRKRTDHMSLPRTFQRPWYDLGDSDDNLDYNAEVQGPIRQRQSYQPLGKDSWEEPPTPIPTPGDLAFTCYVCGSFDHEAELCPYQERKKRKRKRHAKAHTHRRSDQCTQARAPQSAVQGQLNHVTTEDTTNAPDVVLVKLVHPTGQEVEFVPVQLLATHQLHSLVTKTIDEVPVVCEYPDVFPDELPGLPPDRAVEFAINLVLGTAPIAKAPYRMSGKEYDELKKQLDDLLEKGLIRCSVSPWGAPVLFVKKKDGSMRLCIDYRGLNAVTLKSKCPLPQIDDLLDQLKGARYFSKIDLRSGYHQIREEDIPKTAFVTRYGHHEFTVVSSSLTNAPAYFMNMMNLILKEELDQFVVVFTDDILIYSKTSEQHKKHLRAVLEKLRRNQLYGKFSKSKFWREKITLLGHVWTTEGVSVDPEKVEAVSN</sequence>
<proteinExistence type="predicted"/>
<dbReference type="PANTHER" id="PTHR24559">
    <property type="entry name" value="TRANSPOSON TY3-I GAG-POL POLYPROTEIN"/>
    <property type="match status" value="1"/>
</dbReference>
<evidence type="ECO:0000313" key="4">
    <source>
        <dbReference type="EMBL" id="WVZ76005.1"/>
    </source>
</evidence>
<dbReference type="Gene3D" id="3.30.70.270">
    <property type="match status" value="1"/>
</dbReference>
<dbReference type="CDD" id="cd01647">
    <property type="entry name" value="RT_LTR"/>
    <property type="match status" value="1"/>
</dbReference>
<dbReference type="SUPFAM" id="SSF56672">
    <property type="entry name" value="DNA/RNA polymerases"/>
    <property type="match status" value="1"/>
</dbReference>
<organism evidence="4 5">
    <name type="scientific">Paspalum notatum var. saurae</name>
    <dbReference type="NCBI Taxonomy" id="547442"/>
    <lineage>
        <taxon>Eukaryota</taxon>
        <taxon>Viridiplantae</taxon>
        <taxon>Streptophyta</taxon>
        <taxon>Embryophyta</taxon>
        <taxon>Tracheophyta</taxon>
        <taxon>Spermatophyta</taxon>
        <taxon>Magnoliopsida</taxon>
        <taxon>Liliopsida</taxon>
        <taxon>Poales</taxon>
        <taxon>Poaceae</taxon>
        <taxon>PACMAD clade</taxon>
        <taxon>Panicoideae</taxon>
        <taxon>Andropogonodae</taxon>
        <taxon>Paspaleae</taxon>
        <taxon>Paspalinae</taxon>
        <taxon>Paspalum</taxon>
    </lineage>
</organism>
<dbReference type="InterPro" id="IPR000477">
    <property type="entry name" value="RT_dom"/>
</dbReference>
<dbReference type="AlphaFoldDB" id="A0AAQ3TM50"/>
<feature type="region of interest" description="Disordered" evidence="1">
    <location>
        <begin position="176"/>
        <end position="208"/>
    </location>
</feature>
<feature type="region of interest" description="Disordered" evidence="1">
    <location>
        <begin position="126"/>
        <end position="148"/>
    </location>
</feature>
<feature type="compositionally biased region" description="Basic residues" evidence="1">
    <location>
        <begin position="177"/>
        <end position="192"/>
    </location>
</feature>
<dbReference type="PANTHER" id="PTHR24559:SF444">
    <property type="entry name" value="REVERSE TRANSCRIPTASE DOMAIN-CONTAINING PROTEIN"/>
    <property type="match status" value="1"/>
</dbReference>
<protein>
    <recommendedName>
        <fullName evidence="6">Reverse transcriptase domain-containing protein</fullName>
    </recommendedName>
</protein>
<keyword evidence="5" id="KW-1185">Reference proteome</keyword>
<evidence type="ECO:0000256" key="1">
    <source>
        <dbReference type="SAM" id="MobiDB-lite"/>
    </source>
</evidence>
<dbReference type="InterPro" id="IPR043128">
    <property type="entry name" value="Rev_trsase/Diguanyl_cyclase"/>
</dbReference>
<dbReference type="InterPro" id="IPR053134">
    <property type="entry name" value="RNA-dir_DNA_polymerase"/>
</dbReference>
<evidence type="ECO:0000259" key="2">
    <source>
        <dbReference type="Pfam" id="PF00078"/>
    </source>
</evidence>
<feature type="domain" description="Reverse transcriptase" evidence="2">
    <location>
        <begin position="340"/>
        <end position="496"/>
    </location>
</feature>
<evidence type="ECO:0008006" key="6">
    <source>
        <dbReference type="Google" id="ProtNLM"/>
    </source>
</evidence>
<dbReference type="InterPro" id="IPR043502">
    <property type="entry name" value="DNA/RNA_pol_sf"/>
</dbReference>
<dbReference type="Proteomes" id="UP001341281">
    <property type="component" value="Chromosome 05"/>
</dbReference>
<accession>A0AAQ3TM50</accession>